<accession>A0AAN6EYD5</accession>
<gene>
    <name evidence="1" type="ORF">HRR80_002380</name>
</gene>
<comment type="caution">
    <text evidence="1">The sequence shown here is derived from an EMBL/GenBank/DDBJ whole genome shotgun (WGS) entry which is preliminary data.</text>
</comment>
<dbReference type="Proteomes" id="UP001161757">
    <property type="component" value="Unassembled WGS sequence"/>
</dbReference>
<sequence length="180" mass="19863">MGEPTVNGDVPQSAFLSHLTSYPIVHDSVKTIKENPYGAKSIDLTNAGYEKFVKPAVPYFETPASYAKPYVAKADELGDKLLSKIDQQVPIVKSDTKEIQSKVRDYINWPLETVHNTKDWAFKTYGEEYKKCGGDGVVAGGKAVITTSLILSSEVLKWASSFLQAKKEEAKKVAQEKTSE</sequence>
<reference evidence="1" key="1">
    <citation type="submission" date="2023-01" db="EMBL/GenBank/DDBJ databases">
        <title>Exophiala dermititidis isolated from Cystic Fibrosis Patient.</title>
        <authorList>
            <person name="Kurbessoian T."/>
            <person name="Crocker A."/>
            <person name="Murante D."/>
            <person name="Hogan D.A."/>
            <person name="Stajich J.E."/>
        </authorList>
    </citation>
    <scope>NUCLEOTIDE SEQUENCE</scope>
    <source>
        <strain evidence="1">Ex8</strain>
    </source>
</reference>
<name>A0AAN6EYD5_EXODE</name>
<dbReference type="AlphaFoldDB" id="A0AAN6EYD5"/>
<evidence type="ECO:0008006" key="3">
    <source>
        <dbReference type="Google" id="ProtNLM"/>
    </source>
</evidence>
<evidence type="ECO:0000313" key="2">
    <source>
        <dbReference type="Proteomes" id="UP001161757"/>
    </source>
</evidence>
<evidence type="ECO:0000313" key="1">
    <source>
        <dbReference type="EMBL" id="KAJ8993877.1"/>
    </source>
</evidence>
<dbReference type="Pfam" id="PF17316">
    <property type="entry name" value="Perilipin_2"/>
    <property type="match status" value="1"/>
</dbReference>
<dbReference type="EMBL" id="JAJGCB010000003">
    <property type="protein sequence ID" value="KAJ8993877.1"/>
    <property type="molecule type" value="Genomic_DNA"/>
</dbReference>
<organism evidence="1 2">
    <name type="scientific">Exophiala dermatitidis</name>
    <name type="common">Black yeast-like fungus</name>
    <name type="synonym">Wangiella dermatitidis</name>
    <dbReference type="NCBI Taxonomy" id="5970"/>
    <lineage>
        <taxon>Eukaryota</taxon>
        <taxon>Fungi</taxon>
        <taxon>Dikarya</taxon>
        <taxon>Ascomycota</taxon>
        <taxon>Pezizomycotina</taxon>
        <taxon>Eurotiomycetes</taxon>
        <taxon>Chaetothyriomycetidae</taxon>
        <taxon>Chaetothyriales</taxon>
        <taxon>Herpotrichiellaceae</taxon>
        <taxon>Exophiala</taxon>
    </lineage>
</organism>
<proteinExistence type="predicted"/>
<protein>
    <recommendedName>
        <fullName evidence="3">Pathogenesis associated protein Cap20</fullName>
    </recommendedName>
</protein>